<feature type="transmembrane region" description="Helical" evidence="9">
    <location>
        <begin position="209"/>
        <end position="227"/>
    </location>
</feature>
<evidence type="ECO:0000256" key="7">
    <source>
        <dbReference type="ARBA" id="ARBA00022989"/>
    </source>
</evidence>
<organism evidence="11 12">
    <name type="scientific">Circinella minor</name>
    <dbReference type="NCBI Taxonomy" id="1195481"/>
    <lineage>
        <taxon>Eukaryota</taxon>
        <taxon>Fungi</taxon>
        <taxon>Fungi incertae sedis</taxon>
        <taxon>Mucoromycota</taxon>
        <taxon>Mucoromycotina</taxon>
        <taxon>Mucoromycetes</taxon>
        <taxon>Mucorales</taxon>
        <taxon>Lichtheimiaceae</taxon>
        <taxon>Circinella</taxon>
    </lineage>
</organism>
<comment type="subcellular location">
    <subcellularLocation>
        <location evidence="1">Vacuole membrane</location>
        <topology evidence="1">Multi-pass membrane protein</topology>
    </subcellularLocation>
</comment>
<feature type="transmembrane region" description="Helical" evidence="9">
    <location>
        <begin position="87"/>
        <end position="108"/>
    </location>
</feature>
<accession>A0A8H7S1S3</accession>
<evidence type="ECO:0000256" key="4">
    <source>
        <dbReference type="ARBA" id="ARBA00022554"/>
    </source>
</evidence>
<dbReference type="PANTHER" id="PTHR22950">
    <property type="entry name" value="AMINO ACID TRANSPORTER"/>
    <property type="match status" value="1"/>
</dbReference>
<dbReference type="AlphaFoldDB" id="A0A8H7S1S3"/>
<dbReference type="GO" id="GO:0000329">
    <property type="term" value="C:fungal-type vacuole membrane"/>
    <property type="evidence" value="ECO:0007669"/>
    <property type="project" value="TreeGrafter"/>
</dbReference>
<feature type="domain" description="Amino acid transporter transmembrane" evidence="10">
    <location>
        <begin position="56"/>
        <end position="453"/>
    </location>
</feature>
<keyword evidence="5 9" id="KW-0812">Transmembrane</keyword>
<keyword evidence="6" id="KW-0029">Amino-acid transport</keyword>
<keyword evidence="3" id="KW-0813">Transport</keyword>
<dbReference type="GO" id="GO:0005313">
    <property type="term" value="F:L-glutamate transmembrane transporter activity"/>
    <property type="evidence" value="ECO:0007669"/>
    <property type="project" value="TreeGrafter"/>
</dbReference>
<comment type="similarity">
    <text evidence="2">Belongs to the amino acid/polyamine transporter 2 family.</text>
</comment>
<dbReference type="Pfam" id="PF01490">
    <property type="entry name" value="Aa_trans"/>
    <property type="match status" value="1"/>
</dbReference>
<feature type="transmembrane region" description="Helical" evidence="9">
    <location>
        <begin position="319"/>
        <end position="340"/>
    </location>
</feature>
<feature type="transmembrane region" description="Helical" evidence="9">
    <location>
        <begin position="141"/>
        <end position="160"/>
    </location>
</feature>
<evidence type="ECO:0000256" key="8">
    <source>
        <dbReference type="ARBA" id="ARBA00023136"/>
    </source>
</evidence>
<keyword evidence="12" id="KW-1185">Reference proteome</keyword>
<feature type="transmembrane region" description="Helical" evidence="9">
    <location>
        <begin position="63"/>
        <end position="81"/>
    </location>
</feature>
<evidence type="ECO:0000256" key="9">
    <source>
        <dbReference type="SAM" id="Phobius"/>
    </source>
</evidence>
<dbReference type="PANTHER" id="PTHR22950:SF678">
    <property type="entry name" value="VACUOLAR AMINO ACID TRANSPORTER 5-RELATED"/>
    <property type="match status" value="1"/>
</dbReference>
<dbReference type="Proteomes" id="UP000646827">
    <property type="component" value="Unassembled WGS sequence"/>
</dbReference>
<feature type="transmembrane region" description="Helical" evidence="9">
    <location>
        <begin position="242"/>
        <end position="263"/>
    </location>
</feature>
<evidence type="ECO:0000256" key="3">
    <source>
        <dbReference type="ARBA" id="ARBA00022448"/>
    </source>
</evidence>
<evidence type="ECO:0000256" key="6">
    <source>
        <dbReference type="ARBA" id="ARBA00022970"/>
    </source>
</evidence>
<comment type="caution">
    <text evidence="11">The sequence shown here is derived from an EMBL/GenBank/DDBJ whole genome shotgun (WGS) entry which is preliminary data.</text>
</comment>
<dbReference type="GO" id="GO:0061459">
    <property type="term" value="F:L-arginine transmembrane transporter activity"/>
    <property type="evidence" value="ECO:0007669"/>
    <property type="project" value="TreeGrafter"/>
</dbReference>
<dbReference type="GO" id="GO:0015194">
    <property type="term" value="F:L-serine transmembrane transporter activity"/>
    <property type="evidence" value="ECO:0007669"/>
    <property type="project" value="TreeGrafter"/>
</dbReference>
<evidence type="ECO:0000256" key="2">
    <source>
        <dbReference type="ARBA" id="ARBA00008066"/>
    </source>
</evidence>
<feature type="transmembrane region" description="Helical" evidence="9">
    <location>
        <begin position="180"/>
        <end position="197"/>
    </location>
</feature>
<evidence type="ECO:0000313" key="11">
    <source>
        <dbReference type="EMBL" id="KAG2220593.1"/>
    </source>
</evidence>
<reference evidence="11 12" key="1">
    <citation type="submission" date="2020-12" db="EMBL/GenBank/DDBJ databases">
        <title>Metabolic potential, ecology and presence of endohyphal bacteria is reflected in genomic diversity of Mucoromycotina.</title>
        <authorList>
            <person name="Muszewska A."/>
            <person name="Okrasinska A."/>
            <person name="Steczkiewicz K."/>
            <person name="Drgas O."/>
            <person name="Orlowska M."/>
            <person name="Perlinska-Lenart U."/>
            <person name="Aleksandrzak-Piekarczyk T."/>
            <person name="Szatraj K."/>
            <person name="Zielenkiewicz U."/>
            <person name="Pilsyk S."/>
            <person name="Malc E."/>
            <person name="Mieczkowski P."/>
            <person name="Kruszewska J.S."/>
            <person name="Biernat P."/>
            <person name="Pawlowska J."/>
        </authorList>
    </citation>
    <scope>NUCLEOTIDE SEQUENCE [LARGE SCALE GENOMIC DNA]</scope>
    <source>
        <strain evidence="11 12">CBS 142.35</strain>
    </source>
</reference>
<dbReference type="GO" id="GO:0015189">
    <property type="term" value="F:L-lysine transmembrane transporter activity"/>
    <property type="evidence" value="ECO:0007669"/>
    <property type="project" value="TreeGrafter"/>
</dbReference>
<feature type="transmembrane region" description="Helical" evidence="9">
    <location>
        <begin position="402"/>
        <end position="426"/>
    </location>
</feature>
<feature type="transmembrane region" description="Helical" evidence="9">
    <location>
        <begin position="438"/>
        <end position="459"/>
    </location>
</feature>
<protein>
    <recommendedName>
        <fullName evidence="10">Amino acid transporter transmembrane domain-containing protein</fullName>
    </recommendedName>
</protein>
<evidence type="ECO:0000256" key="1">
    <source>
        <dbReference type="ARBA" id="ARBA00004128"/>
    </source>
</evidence>
<evidence type="ECO:0000259" key="10">
    <source>
        <dbReference type="Pfam" id="PF01490"/>
    </source>
</evidence>
<keyword evidence="7 9" id="KW-1133">Transmembrane helix</keyword>
<dbReference type="EMBL" id="JAEPRB010000135">
    <property type="protein sequence ID" value="KAG2220593.1"/>
    <property type="molecule type" value="Genomic_DNA"/>
</dbReference>
<dbReference type="OrthoDB" id="438545at2759"/>
<feature type="transmembrane region" description="Helical" evidence="9">
    <location>
        <begin position="284"/>
        <end position="307"/>
    </location>
</feature>
<gene>
    <name evidence="11" type="ORF">INT45_002615</name>
</gene>
<dbReference type="GO" id="GO:0005290">
    <property type="term" value="F:L-histidine transmembrane transporter activity"/>
    <property type="evidence" value="ECO:0007669"/>
    <property type="project" value="TreeGrafter"/>
</dbReference>
<evidence type="ECO:0000313" key="12">
    <source>
        <dbReference type="Proteomes" id="UP000646827"/>
    </source>
</evidence>
<dbReference type="InterPro" id="IPR013057">
    <property type="entry name" value="AA_transpt_TM"/>
</dbReference>
<keyword evidence="4" id="KW-0926">Vacuole</keyword>
<name>A0A8H7S1S3_9FUNG</name>
<evidence type="ECO:0000256" key="5">
    <source>
        <dbReference type="ARBA" id="ARBA00022692"/>
    </source>
</evidence>
<sequence>MGTKYVDIDTPASSVISSFGPSLDENSPLLSRSTVTSYATTTDVNEDTLNEDHIPNASPFSGIFNLLNTILGTGMLAMPAAVATVGLLPGILFTLISGIASGTGLYFLSESADRVEGRHASFFAVAQLTYPGAAVWFDTAIAIKCFGVAVSYLIIIGDIMPQVVISFDSSIPNDSILMDRKLWITAVMFGLLIPLSFKRTLDSFRHISALAILAVAYLCAIVIYYYFFSVDFPKPPPEDIELVHLTSGILGKLPVFIFGFTCHQNLFSVHNELKHNDRRSMVRVILSSIITAGVFYELISILGYLSFGKHAKGNIILEYPVSWFVAGGRLAIVICVLFGYPLQIHPCRGSVDKILLRFTSNKDVKSSPYSDPPSTIKHVAMTTALLIGTYVIAITVSQLDLVLAFVGSTGSTAVSFILPGLFYFKLNENEPWTFAKASSLVLTIFGFTVMTVCLTYNVLNLIR</sequence>
<dbReference type="Gene3D" id="1.20.1740.10">
    <property type="entry name" value="Amino acid/polyamine transporter I"/>
    <property type="match status" value="1"/>
</dbReference>
<proteinExistence type="inferred from homology"/>
<keyword evidence="8 9" id="KW-0472">Membrane</keyword>
<dbReference type="GO" id="GO:0005302">
    <property type="term" value="F:L-tyrosine transmembrane transporter activity"/>
    <property type="evidence" value="ECO:0007669"/>
    <property type="project" value="TreeGrafter"/>
</dbReference>